<organism evidence="2 3">
    <name type="scientific">Penicillium chermesinum</name>
    <dbReference type="NCBI Taxonomy" id="63820"/>
    <lineage>
        <taxon>Eukaryota</taxon>
        <taxon>Fungi</taxon>
        <taxon>Dikarya</taxon>
        <taxon>Ascomycota</taxon>
        <taxon>Pezizomycotina</taxon>
        <taxon>Eurotiomycetes</taxon>
        <taxon>Eurotiomycetidae</taxon>
        <taxon>Eurotiales</taxon>
        <taxon>Aspergillaceae</taxon>
        <taxon>Penicillium</taxon>
    </lineage>
</organism>
<gene>
    <name evidence="2" type="ORF">N7468_006001</name>
</gene>
<dbReference type="Proteomes" id="UP001150941">
    <property type="component" value="Unassembled WGS sequence"/>
</dbReference>
<reference evidence="2" key="1">
    <citation type="submission" date="2022-11" db="EMBL/GenBank/DDBJ databases">
        <authorList>
            <person name="Petersen C."/>
        </authorList>
    </citation>
    <scope>NUCLEOTIDE SEQUENCE</scope>
    <source>
        <strain evidence="2">IBT 19713</strain>
    </source>
</reference>
<dbReference type="GeneID" id="83202600"/>
<dbReference type="RefSeq" id="XP_058331037.1">
    <property type="nucleotide sequence ID" value="XM_058475297.1"/>
</dbReference>
<evidence type="ECO:0000256" key="1">
    <source>
        <dbReference type="SAM" id="MobiDB-lite"/>
    </source>
</evidence>
<proteinExistence type="predicted"/>
<reference evidence="2" key="2">
    <citation type="journal article" date="2023" name="IMA Fungus">
        <title>Comparative genomic study of the Penicillium genus elucidates a diverse pangenome and 15 lateral gene transfer events.</title>
        <authorList>
            <person name="Petersen C."/>
            <person name="Sorensen T."/>
            <person name="Nielsen M.R."/>
            <person name="Sondergaard T.E."/>
            <person name="Sorensen J.L."/>
            <person name="Fitzpatrick D.A."/>
            <person name="Frisvad J.C."/>
            <person name="Nielsen K.L."/>
        </authorList>
    </citation>
    <scope>NUCLEOTIDE SEQUENCE</scope>
    <source>
        <strain evidence="2">IBT 19713</strain>
    </source>
</reference>
<sequence>MISESPTIPHPIQSRFNRNHPNKVISVKPSLAVFALCALPYWYRTSPIRSVRQEPLFAVVLARLTIRARVRAVAGIRQSDAQRDPGMSSHPRSVHRPHFSRGLYSI</sequence>
<dbReference type="EMBL" id="JAPQKS010000004">
    <property type="protein sequence ID" value="KAJ5233045.1"/>
    <property type="molecule type" value="Genomic_DNA"/>
</dbReference>
<protein>
    <submittedName>
        <fullName evidence="2">Uncharacterized protein</fullName>
    </submittedName>
</protein>
<evidence type="ECO:0000313" key="3">
    <source>
        <dbReference type="Proteomes" id="UP001150941"/>
    </source>
</evidence>
<feature type="region of interest" description="Disordered" evidence="1">
    <location>
        <begin position="77"/>
        <end position="106"/>
    </location>
</feature>
<evidence type="ECO:0000313" key="2">
    <source>
        <dbReference type="EMBL" id="KAJ5233045.1"/>
    </source>
</evidence>
<dbReference type="AlphaFoldDB" id="A0A9W9P0H9"/>
<accession>A0A9W9P0H9</accession>
<keyword evidence="3" id="KW-1185">Reference proteome</keyword>
<comment type="caution">
    <text evidence="2">The sequence shown here is derived from an EMBL/GenBank/DDBJ whole genome shotgun (WGS) entry which is preliminary data.</text>
</comment>
<name>A0A9W9P0H9_9EURO</name>